<comment type="caution">
    <text evidence="2">The sequence shown here is derived from an EMBL/GenBank/DDBJ whole genome shotgun (WGS) entry which is preliminary data.</text>
</comment>
<evidence type="ECO:0000256" key="1">
    <source>
        <dbReference type="RuleBase" id="RU000487"/>
    </source>
</evidence>
<dbReference type="SMART" id="SM00268">
    <property type="entry name" value="ACTIN"/>
    <property type="match status" value="1"/>
</dbReference>
<dbReference type="SUPFAM" id="SSF53067">
    <property type="entry name" value="Actin-like ATPase domain"/>
    <property type="match status" value="2"/>
</dbReference>
<evidence type="ECO:0000313" key="2">
    <source>
        <dbReference type="EMBL" id="CAI9923351.1"/>
    </source>
</evidence>
<proteinExistence type="inferred from homology"/>
<name>A0AA86TNX2_9EUKA</name>
<reference evidence="3 4" key="2">
    <citation type="submission" date="2024-07" db="EMBL/GenBank/DDBJ databases">
        <authorList>
            <person name="Akdeniz Z."/>
        </authorList>
    </citation>
    <scope>NUCLEOTIDE SEQUENCE [LARGE SCALE GENOMIC DNA]</scope>
</reference>
<dbReference type="EMBL" id="CATOUU010000279">
    <property type="protein sequence ID" value="CAI9923351.1"/>
    <property type="molecule type" value="Genomic_DNA"/>
</dbReference>
<dbReference type="AlphaFoldDB" id="A0AA86TNX2"/>
<gene>
    <name evidence="2" type="ORF">HINF_LOCUS10996</name>
    <name evidence="3" type="ORF">HINF_LOCUS6263</name>
</gene>
<accession>A0AA86TNX2</accession>
<dbReference type="EMBL" id="CAXDID020000012">
    <property type="protein sequence ID" value="CAL5980619.1"/>
    <property type="molecule type" value="Genomic_DNA"/>
</dbReference>
<dbReference type="InterPro" id="IPR004000">
    <property type="entry name" value="Actin"/>
</dbReference>
<evidence type="ECO:0000313" key="4">
    <source>
        <dbReference type="Proteomes" id="UP001642409"/>
    </source>
</evidence>
<protein>
    <submittedName>
        <fullName evidence="2">Actin</fullName>
    </submittedName>
</protein>
<dbReference type="Pfam" id="PF00022">
    <property type="entry name" value="Actin"/>
    <property type="match status" value="1"/>
</dbReference>
<dbReference type="PANTHER" id="PTHR11937">
    <property type="entry name" value="ACTIN"/>
    <property type="match status" value="1"/>
</dbReference>
<comment type="similarity">
    <text evidence="1">Belongs to the actin family.</text>
</comment>
<dbReference type="Gene3D" id="3.30.420.40">
    <property type="match status" value="2"/>
</dbReference>
<reference evidence="2" key="1">
    <citation type="submission" date="2023-06" db="EMBL/GenBank/DDBJ databases">
        <authorList>
            <person name="Kurt Z."/>
        </authorList>
    </citation>
    <scope>NUCLEOTIDE SEQUENCE</scope>
</reference>
<dbReference type="InterPro" id="IPR043129">
    <property type="entry name" value="ATPase_NBD"/>
</dbReference>
<evidence type="ECO:0000313" key="3">
    <source>
        <dbReference type="EMBL" id="CAL5980619.1"/>
    </source>
</evidence>
<keyword evidence="4" id="KW-1185">Reference proteome</keyword>
<sequence length="298" mass="33324">MIIIDLGNALTKVHDTKTNLSFEVPTVIGHTTQPRALLNVDAKRLFIGQEALKNRAFITIQRPIQFNRVVDSEALVVFLRHILYFELKQLPDHLVILVHASFTGHTALQQTLKDLQIKRVQFALPGMLPLLRNNSPVAISLDVSDSGCETFAVYNGTILQESLLTTDFAGRLLSERLLQSSGAVCNSESDFLHLQEHFYGLKNDYKIQNSAVQNLAEEFLVQQIIKTILAVPLASRARAAKNLVISGGITKIEGFEAIIIKKMQEAKAPYTLNFVKGDGDLKKVEQMFEKGTWIELQE</sequence>
<organism evidence="2">
    <name type="scientific">Hexamita inflata</name>
    <dbReference type="NCBI Taxonomy" id="28002"/>
    <lineage>
        <taxon>Eukaryota</taxon>
        <taxon>Metamonada</taxon>
        <taxon>Diplomonadida</taxon>
        <taxon>Hexamitidae</taxon>
        <taxon>Hexamitinae</taxon>
        <taxon>Hexamita</taxon>
    </lineage>
</organism>
<dbReference type="Proteomes" id="UP001642409">
    <property type="component" value="Unassembled WGS sequence"/>
</dbReference>